<dbReference type="InterPro" id="IPR035892">
    <property type="entry name" value="C2_domain_sf"/>
</dbReference>
<dbReference type="GO" id="GO:0017156">
    <property type="term" value="P:calcium-ion regulated exocytosis"/>
    <property type="evidence" value="ECO:0007669"/>
    <property type="project" value="TreeGrafter"/>
</dbReference>
<gene>
    <name evidence="4" type="ORF">LSH36_150g06007</name>
</gene>
<feature type="domain" description="C2" evidence="3">
    <location>
        <begin position="295"/>
        <end position="431"/>
    </location>
</feature>
<feature type="domain" description="C2" evidence="3">
    <location>
        <begin position="141"/>
        <end position="286"/>
    </location>
</feature>
<dbReference type="GO" id="GO:0030276">
    <property type="term" value="F:clathrin binding"/>
    <property type="evidence" value="ECO:0007669"/>
    <property type="project" value="TreeGrafter"/>
</dbReference>
<dbReference type="GO" id="GO:0005886">
    <property type="term" value="C:plasma membrane"/>
    <property type="evidence" value="ECO:0007669"/>
    <property type="project" value="TreeGrafter"/>
</dbReference>
<dbReference type="GO" id="GO:0005544">
    <property type="term" value="F:calcium-dependent phospholipid binding"/>
    <property type="evidence" value="ECO:0007669"/>
    <property type="project" value="TreeGrafter"/>
</dbReference>
<dbReference type="InterPro" id="IPR000008">
    <property type="entry name" value="C2_dom"/>
</dbReference>
<feature type="compositionally biased region" description="Polar residues" evidence="1">
    <location>
        <begin position="105"/>
        <end position="118"/>
    </location>
</feature>
<dbReference type="CDD" id="cd00276">
    <property type="entry name" value="C2B_Synaptotagmin"/>
    <property type="match status" value="1"/>
</dbReference>
<dbReference type="GO" id="GO:0005509">
    <property type="term" value="F:calcium ion binding"/>
    <property type="evidence" value="ECO:0007669"/>
    <property type="project" value="TreeGrafter"/>
</dbReference>
<evidence type="ECO:0000313" key="5">
    <source>
        <dbReference type="Proteomes" id="UP001208570"/>
    </source>
</evidence>
<dbReference type="EMBL" id="JAODUP010000150">
    <property type="protein sequence ID" value="KAK2159610.1"/>
    <property type="molecule type" value="Genomic_DNA"/>
</dbReference>
<evidence type="ECO:0000313" key="4">
    <source>
        <dbReference type="EMBL" id="KAK2159610.1"/>
    </source>
</evidence>
<feature type="transmembrane region" description="Helical" evidence="2">
    <location>
        <begin position="9"/>
        <end position="32"/>
    </location>
</feature>
<proteinExistence type="predicted"/>
<dbReference type="Gene3D" id="2.60.40.150">
    <property type="entry name" value="C2 domain"/>
    <property type="match status" value="2"/>
</dbReference>
<dbReference type="GO" id="GO:0001786">
    <property type="term" value="F:phosphatidylserine binding"/>
    <property type="evidence" value="ECO:0007669"/>
    <property type="project" value="TreeGrafter"/>
</dbReference>
<keyword evidence="2" id="KW-0472">Membrane</keyword>
<dbReference type="PANTHER" id="PTHR10024:SF348">
    <property type="entry name" value="SYNAPTOTAGMIN-17"/>
    <property type="match status" value="1"/>
</dbReference>
<feature type="compositionally biased region" description="Low complexity" evidence="1">
    <location>
        <begin position="119"/>
        <end position="131"/>
    </location>
</feature>
<keyword evidence="2" id="KW-1133">Transmembrane helix</keyword>
<evidence type="ECO:0000256" key="1">
    <source>
        <dbReference type="SAM" id="MobiDB-lite"/>
    </source>
</evidence>
<name>A0AAD9N7F0_9ANNE</name>
<evidence type="ECO:0000259" key="3">
    <source>
        <dbReference type="PROSITE" id="PS50004"/>
    </source>
</evidence>
<sequence>MELTETDRIAIIAGCLAFLVTILIICICKLSARCWLNRHCLQKRNNEQEYRISSDAVKVKHYKATGSHSHVTLSHPQVERWRDTTGDSTSSDGDENYRVEIEKAGTTQNDNIGTTQTYLHGSSSDSPLSDSGSDLSGSCLIKGEIGYSLFYPEEDGGDTQGQLHVWIRKVENLIIRRNNKVKVCVKVQLLKKESNIDRFLRFFQFLDEEEQQGNIEFEAQTSLKPIHKSLEWQEHHCLPLSRDQIQDRCVRLVCCLHDHLSHYTQIGQVIISLNDATFSEEVAARKPLTPVRQEIKGELRVTLTYLPTAEKLVVTPSESKQLKYIETKYPSSIYVRVALTSRGSFLKYKTREKDIQPRMFWEDSFTFDVPQDQLPDVNIVATVRQSVTFPDRKRDTVIGRLVLGARNCPQKGQQQWNAILLNPRQAQSEWHNLI</sequence>
<organism evidence="4 5">
    <name type="scientific">Paralvinella palmiformis</name>
    <dbReference type="NCBI Taxonomy" id="53620"/>
    <lineage>
        <taxon>Eukaryota</taxon>
        <taxon>Metazoa</taxon>
        <taxon>Spiralia</taxon>
        <taxon>Lophotrochozoa</taxon>
        <taxon>Annelida</taxon>
        <taxon>Polychaeta</taxon>
        <taxon>Sedentaria</taxon>
        <taxon>Canalipalpata</taxon>
        <taxon>Terebellida</taxon>
        <taxon>Terebelliformia</taxon>
        <taxon>Alvinellidae</taxon>
        <taxon>Paralvinella</taxon>
    </lineage>
</organism>
<keyword evidence="5" id="KW-1185">Reference proteome</keyword>
<accession>A0AAD9N7F0</accession>
<feature type="region of interest" description="Disordered" evidence="1">
    <location>
        <begin position="72"/>
        <end position="131"/>
    </location>
</feature>
<comment type="caution">
    <text evidence="4">The sequence shown here is derived from an EMBL/GenBank/DDBJ whole genome shotgun (WGS) entry which is preliminary data.</text>
</comment>
<dbReference type="Pfam" id="PF00168">
    <property type="entry name" value="C2"/>
    <property type="match status" value="2"/>
</dbReference>
<evidence type="ECO:0000256" key="2">
    <source>
        <dbReference type="SAM" id="Phobius"/>
    </source>
</evidence>
<dbReference type="Proteomes" id="UP001208570">
    <property type="component" value="Unassembled WGS sequence"/>
</dbReference>
<keyword evidence="2" id="KW-0812">Transmembrane</keyword>
<dbReference type="GO" id="GO:0070382">
    <property type="term" value="C:exocytic vesicle"/>
    <property type="evidence" value="ECO:0007669"/>
    <property type="project" value="TreeGrafter"/>
</dbReference>
<dbReference type="SUPFAM" id="SSF49562">
    <property type="entry name" value="C2 domain (Calcium/lipid-binding domain, CaLB)"/>
    <property type="match status" value="2"/>
</dbReference>
<dbReference type="PROSITE" id="PS50004">
    <property type="entry name" value="C2"/>
    <property type="match status" value="2"/>
</dbReference>
<dbReference type="PANTHER" id="PTHR10024">
    <property type="entry name" value="SYNAPTOTAGMIN"/>
    <property type="match status" value="1"/>
</dbReference>
<reference evidence="4" key="1">
    <citation type="journal article" date="2023" name="Mol. Biol. Evol.">
        <title>Third-Generation Sequencing Reveals the Adaptive Role of the Epigenome in Three Deep-Sea Polychaetes.</title>
        <authorList>
            <person name="Perez M."/>
            <person name="Aroh O."/>
            <person name="Sun Y."/>
            <person name="Lan Y."/>
            <person name="Juniper S.K."/>
            <person name="Young C.R."/>
            <person name="Angers B."/>
            <person name="Qian P.Y."/>
        </authorList>
    </citation>
    <scope>NUCLEOTIDE SEQUENCE</scope>
    <source>
        <strain evidence="4">P08H-3</strain>
    </source>
</reference>
<protein>
    <recommendedName>
        <fullName evidence="3">C2 domain-containing protein</fullName>
    </recommendedName>
</protein>
<dbReference type="GO" id="GO:0000149">
    <property type="term" value="F:SNARE binding"/>
    <property type="evidence" value="ECO:0007669"/>
    <property type="project" value="TreeGrafter"/>
</dbReference>
<dbReference type="AlphaFoldDB" id="A0AAD9N7F0"/>